<dbReference type="EMBL" id="BK032734">
    <property type="protein sequence ID" value="DAF57583.1"/>
    <property type="molecule type" value="Genomic_DNA"/>
</dbReference>
<reference evidence="1" key="1">
    <citation type="journal article" date="2021" name="Proc. Natl. Acad. Sci. U.S.A.">
        <title>A Catalog of Tens of Thousands of Viruses from Human Metagenomes Reveals Hidden Associations with Chronic Diseases.</title>
        <authorList>
            <person name="Tisza M.J."/>
            <person name="Buck C.B."/>
        </authorList>
    </citation>
    <scope>NUCLEOTIDE SEQUENCE</scope>
    <source>
        <strain evidence="1">CtqfO1</strain>
    </source>
</reference>
<proteinExistence type="predicted"/>
<name>A0A8S5T3P5_9CAUD</name>
<organism evidence="1">
    <name type="scientific">Myoviridae sp. ctqfO1</name>
    <dbReference type="NCBI Taxonomy" id="2827710"/>
    <lineage>
        <taxon>Viruses</taxon>
        <taxon>Duplodnaviria</taxon>
        <taxon>Heunggongvirae</taxon>
        <taxon>Uroviricota</taxon>
        <taxon>Caudoviricetes</taxon>
    </lineage>
</organism>
<evidence type="ECO:0000313" key="1">
    <source>
        <dbReference type="EMBL" id="DAF57583.1"/>
    </source>
</evidence>
<accession>A0A8S5T3P5</accession>
<sequence>MGSNCYIQVGGSIIVTWKLMCIADTLDCNCYV</sequence>
<protein>
    <submittedName>
        <fullName evidence="1">Uncharacterized protein</fullName>
    </submittedName>
</protein>